<comment type="cofactor">
    <cofactor evidence="3">
        <name>Ca(2+)</name>
        <dbReference type="ChEBI" id="CHEBI:29108"/>
    </cofactor>
    <text evidence="3">Binds 1 Ca(2+) ion per subunit.</text>
</comment>
<dbReference type="InterPro" id="IPR000209">
    <property type="entry name" value="Peptidase_S8/S53_dom"/>
</dbReference>
<keyword evidence="3" id="KW-0720">Serine protease</keyword>
<proteinExistence type="predicted"/>
<comment type="catalytic activity">
    <reaction evidence="1">
        <text>Hydrolysis of proteins with broad specificity for peptide bonds, and a preference for a large uncharged residue in P1. Hydrolyzes peptide amides.</text>
        <dbReference type="EC" id="3.4.21.62"/>
    </reaction>
</comment>
<name>A0A7S2WM96_9STRA</name>
<keyword evidence="3" id="KW-0479">Metal-binding</keyword>
<feature type="binding site" evidence="3">
    <location>
        <position position="542"/>
    </location>
    <ligand>
        <name>Ca(2+)</name>
        <dbReference type="ChEBI" id="CHEBI:29108"/>
    </ligand>
</feature>
<feature type="active site" description="Charge relay system" evidence="3">
    <location>
        <position position="271"/>
    </location>
</feature>
<dbReference type="CDD" id="cd04056">
    <property type="entry name" value="Peptidases_S53"/>
    <property type="match status" value="1"/>
</dbReference>
<dbReference type="SUPFAM" id="SSF52743">
    <property type="entry name" value="Subtilisin-like"/>
    <property type="match status" value="1"/>
</dbReference>
<evidence type="ECO:0000259" key="4">
    <source>
        <dbReference type="PROSITE" id="PS51695"/>
    </source>
</evidence>
<dbReference type="PANTHER" id="PTHR14218">
    <property type="entry name" value="PROTEASE S8 TRIPEPTIDYL PEPTIDASE I CLN2"/>
    <property type="match status" value="1"/>
</dbReference>
<dbReference type="Pfam" id="PF00082">
    <property type="entry name" value="Peptidase_S8"/>
    <property type="match status" value="1"/>
</dbReference>
<feature type="domain" description="Peptidase S53" evidence="4">
    <location>
        <begin position="180"/>
        <end position="562"/>
    </location>
</feature>
<dbReference type="GO" id="GO:0046872">
    <property type="term" value="F:metal ion binding"/>
    <property type="evidence" value="ECO:0007669"/>
    <property type="project" value="UniProtKB-UniRule"/>
</dbReference>
<dbReference type="GO" id="GO:0008240">
    <property type="term" value="F:tripeptidyl-peptidase activity"/>
    <property type="evidence" value="ECO:0007669"/>
    <property type="project" value="TreeGrafter"/>
</dbReference>
<dbReference type="EC" id="3.4.21.62" evidence="2"/>
<keyword evidence="3" id="KW-0378">Hydrolase</keyword>
<keyword evidence="3" id="KW-0645">Protease</keyword>
<evidence type="ECO:0000256" key="1">
    <source>
        <dbReference type="ARBA" id="ARBA00023529"/>
    </source>
</evidence>
<feature type="binding site" evidence="3">
    <location>
        <position position="540"/>
    </location>
    <ligand>
        <name>Ca(2+)</name>
        <dbReference type="ChEBI" id="CHEBI:29108"/>
    </ligand>
</feature>
<dbReference type="InterPro" id="IPR030400">
    <property type="entry name" value="Sedolisin_dom"/>
</dbReference>
<dbReference type="PROSITE" id="PS51695">
    <property type="entry name" value="SEDOLISIN"/>
    <property type="match status" value="1"/>
</dbReference>
<accession>A0A7S2WM96</accession>
<feature type="binding site" evidence="3">
    <location>
        <position position="511"/>
    </location>
    <ligand>
        <name>Ca(2+)</name>
        <dbReference type="ChEBI" id="CHEBI:29108"/>
    </ligand>
</feature>
<feature type="active site" description="Charge relay system" evidence="3">
    <location>
        <position position="275"/>
    </location>
</feature>
<dbReference type="InterPro" id="IPR050819">
    <property type="entry name" value="Tripeptidyl-peptidase_I"/>
</dbReference>
<feature type="active site" description="Charge relay system" evidence="3">
    <location>
        <position position="470"/>
    </location>
</feature>
<evidence type="ECO:0000313" key="5">
    <source>
        <dbReference type="EMBL" id="CAD9696336.1"/>
    </source>
</evidence>
<dbReference type="InterPro" id="IPR036852">
    <property type="entry name" value="Peptidase_S8/S53_dom_sf"/>
</dbReference>
<dbReference type="PANTHER" id="PTHR14218:SF15">
    <property type="entry name" value="TRIPEPTIDYL-PEPTIDASE 1"/>
    <property type="match status" value="1"/>
</dbReference>
<reference evidence="5" key="1">
    <citation type="submission" date="2021-01" db="EMBL/GenBank/DDBJ databases">
        <authorList>
            <person name="Corre E."/>
            <person name="Pelletier E."/>
            <person name="Niang G."/>
            <person name="Scheremetjew M."/>
            <person name="Finn R."/>
            <person name="Kale V."/>
            <person name="Holt S."/>
            <person name="Cochrane G."/>
            <person name="Meng A."/>
            <person name="Brown T."/>
            <person name="Cohen L."/>
        </authorList>
    </citation>
    <scope>NUCLEOTIDE SEQUENCE</scope>
    <source>
        <strain evidence="5">NY070348D</strain>
    </source>
</reference>
<dbReference type="EMBL" id="HBHK01020196">
    <property type="protein sequence ID" value="CAD9696336.1"/>
    <property type="molecule type" value="Transcribed_RNA"/>
</dbReference>
<feature type="binding site" evidence="3">
    <location>
        <position position="510"/>
    </location>
    <ligand>
        <name>Ca(2+)</name>
        <dbReference type="ChEBI" id="CHEBI:29108"/>
    </ligand>
</feature>
<organism evidence="5">
    <name type="scientific">Mucochytrium quahogii</name>
    <dbReference type="NCBI Taxonomy" id="96639"/>
    <lineage>
        <taxon>Eukaryota</taxon>
        <taxon>Sar</taxon>
        <taxon>Stramenopiles</taxon>
        <taxon>Bigyra</taxon>
        <taxon>Labyrinthulomycetes</taxon>
        <taxon>Thraustochytrida</taxon>
        <taxon>Thraustochytriidae</taxon>
        <taxon>Mucochytrium</taxon>
    </lineage>
</organism>
<gene>
    <name evidence="5" type="ORF">QSP1433_LOCUS12815</name>
</gene>
<keyword evidence="3" id="KW-0106">Calcium</keyword>
<evidence type="ECO:0000256" key="2">
    <source>
        <dbReference type="ARBA" id="ARBA00023619"/>
    </source>
</evidence>
<evidence type="ECO:0000256" key="3">
    <source>
        <dbReference type="PROSITE-ProRule" id="PRU01032"/>
    </source>
</evidence>
<dbReference type="Gene3D" id="3.40.50.200">
    <property type="entry name" value="Peptidase S8/S53 domain"/>
    <property type="match status" value="1"/>
</dbReference>
<sequence>MKLVCFAVVAGVSVDIATSRVLKSVSNGSKTHEFLLGLKLDESMGDYHHYHRNDVEFGELGAIRESALARTHDTGCLGHVENVLKSKQLNATSTHAGYYMVSGKIDDIKSLFNAVEFHEYETGNNQVTTRATCDGDIHGLWKDARMQACVGFLGRLTDFPNLRPIAQNKPVTLSSSTPLSITPETLRGMYGVPPISQSPSGTFSQAVWEFTGVFPMQYSSKDLKKFQAHFRIPQNLPKVNVLPNMTFPEINNTKGCVSSTDPTRPSGLCLEPNLDLEYLTALSNEDTVYETFFYDFTDIVHRIVGFDNKTMVLSFSYGADETLQDKTNFIHICNEFKHLVSSGVTVFVAAGDQGATNGKVGEYTPSFPATCPFVTAVGATNGFRATTEVVASSGDPNGVITSGGGFSMIFTNSTQFSYQSAAVKNYLQNDVGGSASSYNASGRAYPDISAAGVNYEIISGGIHLNVSGTSASAPVLAAITANVVRKNGGKGFGNINSLLYKGLTQQKFFDVVEGNNLCSSSFCQPWQPTGQNVGFRAAAGWDPASGVGTLGTGNGGYAAFENLLLQNSPAPSGGNTGGRIDTPLVYSLLCILYIFSKV</sequence>
<protein>
    <recommendedName>
        <fullName evidence="2">subtilisin</fullName>
        <ecNumber evidence="2">3.4.21.62</ecNumber>
    </recommendedName>
</protein>
<dbReference type="GO" id="GO:0006508">
    <property type="term" value="P:proteolysis"/>
    <property type="evidence" value="ECO:0007669"/>
    <property type="project" value="UniProtKB-KW"/>
</dbReference>
<dbReference type="GO" id="GO:0004252">
    <property type="term" value="F:serine-type endopeptidase activity"/>
    <property type="evidence" value="ECO:0007669"/>
    <property type="project" value="UniProtKB-UniRule"/>
</dbReference>
<dbReference type="AlphaFoldDB" id="A0A7S2WM96"/>